<keyword evidence="2" id="KW-1185">Reference proteome</keyword>
<sequence>MGRSSAVLLGQSHTRPPVPLPACPCISPCWYRQLRLLVLLGLPPESLVAVLASRTQCCSHLRHGCGIEDSVLAMLEVLILYLLEHSVFFLLRSLLLQDRTSRLLS</sequence>
<dbReference type="EMBL" id="ML992515">
    <property type="protein sequence ID" value="KAF2219817.1"/>
    <property type="molecule type" value="Genomic_DNA"/>
</dbReference>
<reference evidence="2" key="1">
    <citation type="journal article" date="2020" name="Stud. Mycol.">
        <title>101 Dothideomycetes genomes: A test case for predicting lifestyles and emergence of pathogens.</title>
        <authorList>
            <person name="Haridas S."/>
            <person name="Albert R."/>
            <person name="Binder M."/>
            <person name="Bloem J."/>
            <person name="LaButti K."/>
            <person name="Salamov A."/>
            <person name="Andreopoulos B."/>
            <person name="Baker S."/>
            <person name="Barry K."/>
            <person name="Bills G."/>
            <person name="Bluhm B."/>
            <person name="Cannon C."/>
            <person name="Castanera R."/>
            <person name="Culley D."/>
            <person name="Daum C."/>
            <person name="Ezra D."/>
            <person name="Gonzalez J."/>
            <person name="Henrissat B."/>
            <person name="Kuo A."/>
            <person name="Liang C."/>
            <person name="Lipzen A."/>
            <person name="Lutzoni F."/>
            <person name="Magnuson J."/>
            <person name="Mondo S."/>
            <person name="Nolan M."/>
            <person name="Ohm R."/>
            <person name="Pangilinan J."/>
            <person name="Park H.-J."/>
            <person name="Ramirez L."/>
            <person name="Alfaro M."/>
            <person name="Sun H."/>
            <person name="Tritt A."/>
            <person name="Yoshinaga Y."/>
            <person name="Zwiers L.-H."/>
            <person name="Turgeon B."/>
            <person name="Goodwin S."/>
            <person name="Spatafora J."/>
            <person name="Crous P."/>
            <person name="Grigoriev I."/>
        </authorList>
    </citation>
    <scope>NUCLEOTIDE SEQUENCE [LARGE SCALE GENOMIC DNA]</scope>
    <source>
        <strain evidence="2">CECT 20119</strain>
    </source>
</reference>
<gene>
    <name evidence="1" type="ORF">BDZ85DRAFT_268374</name>
</gene>
<dbReference type="Proteomes" id="UP000799538">
    <property type="component" value="Unassembled WGS sequence"/>
</dbReference>
<accession>A0A6A6G284</accession>
<name>A0A6A6G284_9PEZI</name>
<protein>
    <submittedName>
        <fullName evidence="1">Uncharacterized protein</fullName>
    </submittedName>
</protein>
<evidence type="ECO:0000313" key="1">
    <source>
        <dbReference type="EMBL" id="KAF2219817.1"/>
    </source>
</evidence>
<organism evidence="1 2">
    <name type="scientific">Elsinoe ampelina</name>
    <dbReference type="NCBI Taxonomy" id="302913"/>
    <lineage>
        <taxon>Eukaryota</taxon>
        <taxon>Fungi</taxon>
        <taxon>Dikarya</taxon>
        <taxon>Ascomycota</taxon>
        <taxon>Pezizomycotina</taxon>
        <taxon>Dothideomycetes</taxon>
        <taxon>Dothideomycetidae</taxon>
        <taxon>Myriangiales</taxon>
        <taxon>Elsinoaceae</taxon>
        <taxon>Elsinoe</taxon>
    </lineage>
</organism>
<proteinExistence type="predicted"/>
<dbReference type="AlphaFoldDB" id="A0A6A6G284"/>
<evidence type="ECO:0000313" key="2">
    <source>
        <dbReference type="Proteomes" id="UP000799538"/>
    </source>
</evidence>